<keyword evidence="3" id="KW-0732">Signal</keyword>
<keyword evidence="5" id="KW-0472">Membrane</keyword>
<dbReference type="Gene3D" id="3.40.50.410">
    <property type="entry name" value="von Willebrand factor, type A domain"/>
    <property type="match status" value="1"/>
</dbReference>
<dbReference type="GO" id="GO:0004888">
    <property type="term" value="F:transmembrane signaling receptor activity"/>
    <property type="evidence" value="ECO:0007669"/>
    <property type="project" value="TreeGrafter"/>
</dbReference>
<evidence type="ECO:0000256" key="4">
    <source>
        <dbReference type="ARBA" id="ARBA00022989"/>
    </source>
</evidence>
<evidence type="ECO:0000313" key="6">
    <source>
        <dbReference type="EMBL" id="PKU30611.1"/>
    </source>
</evidence>
<dbReference type="PANTHER" id="PTHR16059:SF11">
    <property type="entry name" value="ANTHRAX TOXIN RECEPTOR 1"/>
    <property type="match status" value="1"/>
</dbReference>
<organism evidence="6 7">
    <name type="scientific">Limosa lapponica baueri</name>
    <dbReference type="NCBI Taxonomy" id="1758121"/>
    <lineage>
        <taxon>Eukaryota</taxon>
        <taxon>Metazoa</taxon>
        <taxon>Chordata</taxon>
        <taxon>Craniata</taxon>
        <taxon>Vertebrata</taxon>
        <taxon>Euteleostomi</taxon>
        <taxon>Archelosauria</taxon>
        <taxon>Archosauria</taxon>
        <taxon>Dinosauria</taxon>
        <taxon>Saurischia</taxon>
        <taxon>Theropoda</taxon>
        <taxon>Coelurosauria</taxon>
        <taxon>Aves</taxon>
        <taxon>Neognathae</taxon>
        <taxon>Neoaves</taxon>
        <taxon>Charadriiformes</taxon>
        <taxon>Scolopacidae</taxon>
        <taxon>Limosa</taxon>
    </lineage>
</organism>
<accession>A0A2I0T9Y3</accession>
<evidence type="ECO:0000256" key="3">
    <source>
        <dbReference type="ARBA" id="ARBA00022729"/>
    </source>
</evidence>
<dbReference type="InterPro" id="IPR036465">
    <property type="entry name" value="vWFA_dom_sf"/>
</dbReference>
<evidence type="ECO:0000313" key="7">
    <source>
        <dbReference type="Proteomes" id="UP000233556"/>
    </source>
</evidence>
<keyword evidence="7" id="KW-1185">Reference proteome</keyword>
<dbReference type="EMBL" id="KZ514316">
    <property type="protein sequence ID" value="PKU30611.1"/>
    <property type="molecule type" value="Genomic_DNA"/>
</dbReference>
<dbReference type="AlphaFoldDB" id="A0A2I0T9Y3"/>
<reference evidence="7" key="1">
    <citation type="submission" date="2017-11" db="EMBL/GenBank/DDBJ databases">
        <authorList>
            <person name="Lima N.C."/>
            <person name="Parody-Merino A.M."/>
            <person name="Battley P.F."/>
            <person name="Fidler A.E."/>
            <person name="Prosdocimi F."/>
        </authorList>
    </citation>
    <scope>NUCLEOTIDE SEQUENCE [LARGE SCALE GENOMIC DNA]</scope>
</reference>
<reference evidence="7" key="2">
    <citation type="submission" date="2017-12" db="EMBL/GenBank/DDBJ databases">
        <title>Genome sequence of the Bar-tailed Godwit (Limosa lapponica baueri).</title>
        <authorList>
            <person name="Lima N.C.B."/>
            <person name="Parody-Merino A.M."/>
            <person name="Battley P.F."/>
            <person name="Fidler A.E."/>
            <person name="Prosdocimi F."/>
        </authorList>
    </citation>
    <scope>NUCLEOTIDE SEQUENCE [LARGE SCALE GENOMIC DNA]</scope>
</reference>
<protein>
    <submittedName>
        <fullName evidence="6">Uncharacterized protein</fullName>
    </submittedName>
</protein>
<evidence type="ECO:0000256" key="1">
    <source>
        <dbReference type="ARBA" id="ARBA00004167"/>
    </source>
</evidence>
<keyword evidence="2" id="KW-0812">Transmembrane</keyword>
<gene>
    <name evidence="6" type="ORF">llap_19086</name>
</gene>
<dbReference type="OrthoDB" id="10035766at2759"/>
<name>A0A2I0T9Y3_LIMLA</name>
<comment type="subcellular location">
    <subcellularLocation>
        <location evidence="1">Membrane</location>
        <topology evidence="1">Single-pass membrane protein</topology>
    </subcellularLocation>
</comment>
<dbReference type="SUPFAM" id="SSF53300">
    <property type="entry name" value="vWA-like"/>
    <property type="match status" value="1"/>
</dbReference>
<dbReference type="GO" id="GO:0009986">
    <property type="term" value="C:cell surface"/>
    <property type="evidence" value="ECO:0007669"/>
    <property type="project" value="TreeGrafter"/>
</dbReference>
<keyword evidence="4" id="KW-1133">Transmembrane helix</keyword>
<sequence>MLLYLCKGPHCMSSKVGTIQRKNGLRYHGASGSGSVLHHWNEIYHFVEHLARKFISPQLRMSFIVFSTRGTILMRLTEDRCPS</sequence>
<proteinExistence type="predicted"/>
<dbReference type="PANTHER" id="PTHR16059">
    <property type="entry name" value="ANTHRAX TOXIN RECEPTOR"/>
    <property type="match status" value="1"/>
</dbReference>
<evidence type="ECO:0000256" key="5">
    <source>
        <dbReference type="ARBA" id="ARBA00023136"/>
    </source>
</evidence>
<evidence type="ECO:0000256" key="2">
    <source>
        <dbReference type="ARBA" id="ARBA00022692"/>
    </source>
</evidence>
<dbReference type="GO" id="GO:0005886">
    <property type="term" value="C:plasma membrane"/>
    <property type="evidence" value="ECO:0007669"/>
    <property type="project" value="TreeGrafter"/>
</dbReference>
<dbReference type="Proteomes" id="UP000233556">
    <property type="component" value="Unassembled WGS sequence"/>
</dbReference>